<comment type="caution">
    <text evidence="2">The sequence shown here is derived from an EMBL/GenBank/DDBJ whole genome shotgun (WGS) entry which is preliminary data.</text>
</comment>
<reference evidence="2 3" key="1">
    <citation type="submission" date="2019-07" db="EMBL/GenBank/DDBJ databases">
        <title>Genome assembly of two rare yeast pathogens: Diutina rugosa and Trichomonascus ciferrii.</title>
        <authorList>
            <person name="Mixao V."/>
            <person name="Saus E."/>
            <person name="Hansen A."/>
            <person name="Lass-Flor C."/>
            <person name="Gabaldon T."/>
        </authorList>
    </citation>
    <scope>NUCLEOTIDE SEQUENCE [LARGE SCALE GENOMIC DNA]</scope>
    <source>
        <strain evidence="2 3">CBS 613</strain>
    </source>
</reference>
<name>A0A642UGM0_DIURU</name>
<dbReference type="Proteomes" id="UP000449547">
    <property type="component" value="Unassembled WGS sequence"/>
</dbReference>
<evidence type="ECO:0000313" key="3">
    <source>
        <dbReference type="Proteomes" id="UP000449547"/>
    </source>
</evidence>
<gene>
    <name evidence="2" type="ORF">DIURU_004631</name>
</gene>
<sequence>MVKPKLGAKNATNAGVGHDNGTTSDDGKGNADDPAVDEIETPEIVKEKSIGNVSKSKYSGSQKRFTLTAKKYLVPLSRADSIEEKKAIYEEWTNAITPKVRIAPGSVAAILQHIQKELMRKMEKPEVDYLLNFMLKVTEHIFSESILRYSNILQEFPGLLLQQKSILLSSEAIRCLLTFVTDDYRGMVEEAFLDAVPDITSPPLFSAVLPIVLSNELDLAQDTAIAQVQAILSKAEEVCQMSPSESLDLFGGNLDEDIKKAILNTGASPSPPQPSPPLESTSSSRKRRNPADPDSNKKPRNNNSPPPPVAGPSRPVGQPRIDTVASPSNPAVQNRPTISGLPQNMTFDDRNIANISTSNSWALSGATQDSTDHEIFIIDSDDDDNGDGDE</sequence>
<evidence type="ECO:0000256" key="1">
    <source>
        <dbReference type="SAM" id="MobiDB-lite"/>
    </source>
</evidence>
<dbReference type="GeneID" id="54783282"/>
<accession>A0A642UGM0</accession>
<dbReference type="EMBL" id="SWFT01000139">
    <property type="protein sequence ID" value="KAA8898611.1"/>
    <property type="molecule type" value="Genomic_DNA"/>
</dbReference>
<dbReference type="RefSeq" id="XP_034010595.1">
    <property type="nucleotide sequence ID" value="XM_034157526.1"/>
</dbReference>
<dbReference type="VEuPathDB" id="FungiDB:DIURU_004631"/>
<feature type="region of interest" description="Disordered" evidence="1">
    <location>
        <begin position="1"/>
        <end position="42"/>
    </location>
</feature>
<organism evidence="2 3">
    <name type="scientific">Diutina rugosa</name>
    <name type="common">Yeast</name>
    <name type="synonym">Candida rugosa</name>
    <dbReference type="NCBI Taxonomy" id="5481"/>
    <lineage>
        <taxon>Eukaryota</taxon>
        <taxon>Fungi</taxon>
        <taxon>Dikarya</taxon>
        <taxon>Ascomycota</taxon>
        <taxon>Saccharomycotina</taxon>
        <taxon>Pichiomycetes</taxon>
        <taxon>Debaryomycetaceae</taxon>
        <taxon>Diutina</taxon>
    </lineage>
</organism>
<keyword evidence="3" id="KW-1185">Reference proteome</keyword>
<dbReference type="AlphaFoldDB" id="A0A642UGM0"/>
<proteinExistence type="predicted"/>
<evidence type="ECO:0000313" key="2">
    <source>
        <dbReference type="EMBL" id="KAA8898611.1"/>
    </source>
</evidence>
<protein>
    <submittedName>
        <fullName evidence="2">Uncharacterized protein</fullName>
    </submittedName>
</protein>
<feature type="compositionally biased region" description="Polar residues" evidence="1">
    <location>
        <begin position="325"/>
        <end position="345"/>
    </location>
</feature>
<feature type="region of interest" description="Disordered" evidence="1">
    <location>
        <begin position="263"/>
        <end position="345"/>
    </location>
</feature>